<sequence>MESSTHAQSTALIRKQAETELMPPPPPAKRIKRPKRVLDEDTYTDALSHIIARDFFPGLLESETQQEYLDALESKDEEWIDSASRRLRQVMTPGRRRGLATPLRQATAAGGHTPLNFVGDTPASVVSTVTATTSAQKQPPIDTSVSLAMFQSKYTSEDNESFYKLLDKQNQKRVEKYAWLWTGNKLPSKQQIKQKEVETKLLAERGAGALRDDGFARDRLAILDKGAADRPAAPDHWNKAKPDNELMFVPDGVDGGQLQTVAERAQTESKAPPKRIVYENTRMPQPAAREGAGEDDRPSRPGSPSLSEIRNAIAGKRRACDAETSVTGGAGETPRVNGYAFVDDEEPEPEPVRRKKDKVPVIELGPGDATPNPFQFQEQRKREALHHRMVDKISLSKRTSARLGFTGNVGRTPVPKFPSSPRVSGGDLTPAAQRLWGRIGGSEGRAMRLTDLLVDLAAVASASRAVASKHVALRSRQVERYSRESSVVGREGQQVQSQGGPEKDVEGAQGGREPGLRVDETPIATPVAPPVEGAGVGGTEPVQQAGAEKSEFKPAPWAEGGIAMLKQGFVPPRRPPQALRMPVVGIPGANLFRAKGESQILDALKEMEEEEGGKESLATSEGESSEPPARGPVGEAEVSKAGEKEAEAAAIPETPKLEPASLTPEVDAKVTTIEEVLEEENGKPATPQQSEPETQASLENEREVTAGTIGAEAPVPEAKPEASTTPSPELTQEKPLSQEDASIVADYQLRESAVPSSRIGRLWNYGGLAAGMFAGAIGEGLSRAVGGGGSGSMMLSAANMERLVAKLSRMRGAALKLGQMMSFQDAKMLPAAMQEVLQRVQDRADYMPGWQRDRVLTSNLGENWRDLFDEFEEKPIAAASIGQVHRATLKSNGARVAVKIQFPGVADSINSDLDNIAVLLAATKLLPKGLYLNKTIDNARTELAWECDYTREAECAEHYRHLLTTATATSPSEESVFSVPRVYREASGKQVLTMEFMDGTAVTRIGSFTQAQRDRIGTQLLRLCLREITEFRFMQTDPNWTNFLYNPATDRLELLDFGASREYPTEFITQYVQLLEAASRADREGVRALSERLGYLTGHESRAMLDAHVTSVVTLAEPFLRSAPEVYDFRNQTITERVKAQIPVMVHERLAPPPEETYSLHRKLSGAFLLCARLGSRQRPLQLLPLRGVLGLLDGRAQLLHLGRAVVVQERVRLARLDLVDRAAAAAGRGGRGCSRAERREARVARLCPLGFGRAGEEVALAGHGLLAG</sequence>
<accession>A0ACB7PL60</accession>
<protein>
    <submittedName>
        <fullName evidence="1">Nuclear protein Es2-domain-containing protein</fullName>
    </submittedName>
</protein>
<evidence type="ECO:0000313" key="1">
    <source>
        <dbReference type="EMBL" id="KAH6641456.1"/>
    </source>
</evidence>
<organism evidence="1 2">
    <name type="scientific">Chaetomium tenue</name>
    <dbReference type="NCBI Taxonomy" id="1854479"/>
    <lineage>
        <taxon>Eukaryota</taxon>
        <taxon>Fungi</taxon>
        <taxon>Dikarya</taxon>
        <taxon>Ascomycota</taxon>
        <taxon>Pezizomycotina</taxon>
        <taxon>Sordariomycetes</taxon>
        <taxon>Sordariomycetidae</taxon>
        <taxon>Sordariales</taxon>
        <taxon>Chaetomiaceae</taxon>
        <taxon>Chaetomium</taxon>
    </lineage>
</organism>
<gene>
    <name evidence="1" type="ORF">F5144DRAFT_618971</name>
</gene>
<keyword evidence="2" id="KW-1185">Reference proteome</keyword>
<dbReference type="EMBL" id="JAGIZQ010000002">
    <property type="protein sequence ID" value="KAH6641456.1"/>
    <property type="molecule type" value="Genomic_DNA"/>
</dbReference>
<reference evidence="1 2" key="1">
    <citation type="journal article" date="2021" name="Nat. Commun.">
        <title>Genetic determinants of endophytism in the Arabidopsis root mycobiome.</title>
        <authorList>
            <person name="Mesny F."/>
            <person name="Miyauchi S."/>
            <person name="Thiergart T."/>
            <person name="Pickel B."/>
            <person name="Atanasova L."/>
            <person name="Karlsson M."/>
            <person name="Huettel B."/>
            <person name="Barry K.W."/>
            <person name="Haridas S."/>
            <person name="Chen C."/>
            <person name="Bauer D."/>
            <person name="Andreopoulos W."/>
            <person name="Pangilinan J."/>
            <person name="LaButti K."/>
            <person name="Riley R."/>
            <person name="Lipzen A."/>
            <person name="Clum A."/>
            <person name="Drula E."/>
            <person name="Henrissat B."/>
            <person name="Kohler A."/>
            <person name="Grigoriev I.V."/>
            <person name="Martin F.M."/>
            <person name="Hacquard S."/>
        </authorList>
    </citation>
    <scope>NUCLEOTIDE SEQUENCE [LARGE SCALE GENOMIC DNA]</scope>
    <source>
        <strain evidence="1 2">MPI-SDFR-AT-0079</strain>
    </source>
</reference>
<proteinExistence type="predicted"/>
<comment type="caution">
    <text evidence="1">The sequence shown here is derived from an EMBL/GenBank/DDBJ whole genome shotgun (WGS) entry which is preliminary data.</text>
</comment>
<name>A0ACB7PL60_9PEZI</name>
<evidence type="ECO:0000313" key="2">
    <source>
        <dbReference type="Proteomes" id="UP000724584"/>
    </source>
</evidence>
<dbReference type="Proteomes" id="UP000724584">
    <property type="component" value="Unassembled WGS sequence"/>
</dbReference>